<dbReference type="RefSeq" id="WP_289961610.1">
    <property type="nucleotide sequence ID" value="NZ_JAUEOZ010000001.1"/>
</dbReference>
<evidence type="ECO:0000313" key="1">
    <source>
        <dbReference type="EMBL" id="MDN2481505.1"/>
    </source>
</evidence>
<evidence type="ECO:0000313" key="2">
    <source>
        <dbReference type="Proteomes" id="UP001169719"/>
    </source>
</evidence>
<gene>
    <name evidence="1" type="ORF">QWJ08_08870</name>
</gene>
<dbReference type="EMBL" id="JAUEOZ010000001">
    <property type="protein sequence ID" value="MDN2481505.1"/>
    <property type="molecule type" value="Genomic_DNA"/>
</dbReference>
<sequence length="287" mass="32787">MRYLMFLLLLASCSCLSKDSLSAMVLIDNKWHVMLGVQNLESYKFKLIDVESDVLEFSISPVINYMVFVSSDALLYKRTVFGTSDKERVLSWDNAKYTQLSFSSDGRLFAVRLSQGTSSSTQLVEIDINDDTYTVVVDKRTAQFTPHFAGNDVLYYSTAHCVNDCEKQIWEIWYHDSISGVQEQLTMLNSLSRSPSFHQIENTVYFESNQTGRPALWSLDVSGYNPPKLVRQMAGNIIDPSVSSSGQVYVIHQGINEDKIIYRDTKSQWSEIELIPGIRRIRNLNVW</sequence>
<proteinExistence type="predicted"/>
<comment type="caution">
    <text evidence="1">The sequence shown here is derived from an EMBL/GenBank/DDBJ whole genome shotgun (WGS) entry which is preliminary data.</text>
</comment>
<dbReference type="InterPro" id="IPR011042">
    <property type="entry name" value="6-blade_b-propeller_TolB-like"/>
</dbReference>
<dbReference type="SUPFAM" id="SSF82171">
    <property type="entry name" value="DPP6 N-terminal domain-like"/>
    <property type="match status" value="1"/>
</dbReference>
<keyword evidence="2" id="KW-1185">Reference proteome</keyword>
<dbReference type="PROSITE" id="PS51257">
    <property type="entry name" value="PROKAR_LIPOPROTEIN"/>
    <property type="match status" value="1"/>
</dbReference>
<organism evidence="1 2">
    <name type="scientific">Vibrio agarivorans</name>
    <dbReference type="NCBI Taxonomy" id="153622"/>
    <lineage>
        <taxon>Bacteria</taxon>
        <taxon>Pseudomonadati</taxon>
        <taxon>Pseudomonadota</taxon>
        <taxon>Gammaproteobacteria</taxon>
        <taxon>Vibrionales</taxon>
        <taxon>Vibrionaceae</taxon>
        <taxon>Vibrio</taxon>
    </lineage>
</organism>
<accession>A0ABT7Y0K2</accession>
<protein>
    <recommendedName>
        <fullName evidence="3">DUF5050 domain-containing protein</fullName>
    </recommendedName>
</protein>
<name>A0ABT7Y0K2_9VIBR</name>
<dbReference type="Proteomes" id="UP001169719">
    <property type="component" value="Unassembled WGS sequence"/>
</dbReference>
<reference evidence="1" key="1">
    <citation type="submission" date="2024-05" db="EMBL/GenBank/DDBJ databases">
        <title>Genome Sequences of Four Agar- Degrading Marine Bacteria.</title>
        <authorList>
            <person name="Phillips E.K."/>
            <person name="Shaffer J.C."/>
            <person name="Henson M.W."/>
            <person name="Temperton B."/>
            <person name="Thrash C.J."/>
            <person name="Martin M.O."/>
        </authorList>
    </citation>
    <scope>NUCLEOTIDE SEQUENCE</scope>
    <source>
        <strain evidence="1">EKP203</strain>
    </source>
</reference>
<evidence type="ECO:0008006" key="3">
    <source>
        <dbReference type="Google" id="ProtNLM"/>
    </source>
</evidence>
<dbReference type="Gene3D" id="2.120.10.30">
    <property type="entry name" value="TolB, C-terminal domain"/>
    <property type="match status" value="1"/>
</dbReference>